<keyword evidence="2" id="KW-1185">Reference proteome</keyword>
<organism evidence="1 2">
    <name type="scientific">Coniosporium tulheliwenetii</name>
    <dbReference type="NCBI Taxonomy" id="3383036"/>
    <lineage>
        <taxon>Eukaryota</taxon>
        <taxon>Fungi</taxon>
        <taxon>Dikarya</taxon>
        <taxon>Ascomycota</taxon>
        <taxon>Pezizomycotina</taxon>
        <taxon>Dothideomycetes</taxon>
        <taxon>Dothideomycetes incertae sedis</taxon>
        <taxon>Coniosporium</taxon>
    </lineage>
</organism>
<name>A0ACC2ZFI6_9PEZI</name>
<gene>
    <name evidence="1" type="ORF">H2199_002501</name>
</gene>
<accession>A0ACC2ZFI6</accession>
<dbReference type="EMBL" id="JAPDRP010000006">
    <property type="protein sequence ID" value="KAJ9646452.1"/>
    <property type="molecule type" value="Genomic_DNA"/>
</dbReference>
<reference evidence="1" key="1">
    <citation type="submission" date="2022-10" db="EMBL/GenBank/DDBJ databases">
        <title>Culturing micro-colonial fungi from biological soil crusts in the Mojave desert and describing Neophaeococcomyces mojavensis, and introducing the new genera and species Taxawa tesnikishii.</title>
        <authorList>
            <person name="Kurbessoian T."/>
            <person name="Stajich J.E."/>
        </authorList>
    </citation>
    <scope>NUCLEOTIDE SEQUENCE</scope>
    <source>
        <strain evidence="1">JES_115</strain>
    </source>
</reference>
<proteinExistence type="predicted"/>
<comment type="caution">
    <text evidence="1">The sequence shown here is derived from an EMBL/GenBank/DDBJ whole genome shotgun (WGS) entry which is preliminary data.</text>
</comment>
<sequence length="198" mass="23251">MADFDSTYMTWPADPAKPGAMIWAGTHGFWAPEQFGRDEWDTGRGMVVKGRHPHVQIRNRRILAHTNIWQSAFVIWCMMRRNYDGLEEDELNYARDDVVEPPRLPKPFGRRGYSNELENLVYACLLKEPNGRPKLTGRNNLLIRIRRNINRLKMDMRQWRRQPPNMQDSQQGNYQYKLHLPPERYALGTTMPPNAQAS</sequence>
<evidence type="ECO:0000313" key="2">
    <source>
        <dbReference type="Proteomes" id="UP001172680"/>
    </source>
</evidence>
<dbReference type="Proteomes" id="UP001172680">
    <property type="component" value="Unassembled WGS sequence"/>
</dbReference>
<protein>
    <submittedName>
        <fullName evidence="1">Uncharacterized protein</fullName>
    </submittedName>
</protein>
<evidence type="ECO:0000313" key="1">
    <source>
        <dbReference type="EMBL" id="KAJ9646452.1"/>
    </source>
</evidence>